<keyword evidence="1" id="KW-0732">Signal</keyword>
<feature type="chain" id="PRO_5006059377" description="RlpA-like double-psi beta-barrel domain" evidence="1">
    <location>
        <begin position="21"/>
        <end position="142"/>
    </location>
</feature>
<dbReference type="EMBL" id="CCYA01000208">
    <property type="protein sequence ID" value="CEH13270.1"/>
    <property type="molecule type" value="Genomic_DNA"/>
</dbReference>
<sequence length="142" mass="15436">MRASKVFPLLAVLLAASALAAPTVNEDETLDDDINDAVYAGYSGTLFPASYGSGNVKGACEEYVSDTAEIASIPSSILKPYTADSRCGWFLNFRYKNTDYKYVVKDATQSDNIILVSKQIFKELTGSESGGLQGMHWYITPN</sequence>
<feature type="signal peptide" evidence="1">
    <location>
        <begin position="1"/>
        <end position="20"/>
    </location>
</feature>
<evidence type="ECO:0000313" key="2">
    <source>
        <dbReference type="EMBL" id="CEH13270.1"/>
    </source>
</evidence>
<evidence type="ECO:0008006" key="4">
    <source>
        <dbReference type="Google" id="ProtNLM"/>
    </source>
</evidence>
<dbReference type="OrthoDB" id="10318128at2759"/>
<reference evidence="3" key="1">
    <citation type="submission" date="2014-09" db="EMBL/GenBank/DDBJ databases">
        <authorList>
            <person name="Sharma Rahul"/>
            <person name="Thines Marco"/>
        </authorList>
    </citation>
    <scope>NUCLEOTIDE SEQUENCE [LARGE SCALE GENOMIC DNA]</scope>
</reference>
<evidence type="ECO:0000256" key="1">
    <source>
        <dbReference type="SAM" id="SignalP"/>
    </source>
</evidence>
<keyword evidence="3" id="KW-1185">Reference proteome</keyword>
<dbReference type="AlphaFoldDB" id="A0A0P1BB62"/>
<organism evidence="2 3">
    <name type="scientific">Ceraceosorus bombacis</name>
    <dbReference type="NCBI Taxonomy" id="401625"/>
    <lineage>
        <taxon>Eukaryota</taxon>
        <taxon>Fungi</taxon>
        <taxon>Dikarya</taxon>
        <taxon>Basidiomycota</taxon>
        <taxon>Ustilaginomycotina</taxon>
        <taxon>Exobasidiomycetes</taxon>
        <taxon>Ceraceosorales</taxon>
        <taxon>Ceraceosoraceae</taxon>
        <taxon>Ceraceosorus</taxon>
    </lineage>
</organism>
<proteinExistence type="predicted"/>
<evidence type="ECO:0000313" key="3">
    <source>
        <dbReference type="Proteomes" id="UP000054845"/>
    </source>
</evidence>
<name>A0A0P1BB62_9BASI</name>
<dbReference type="Proteomes" id="UP000054845">
    <property type="component" value="Unassembled WGS sequence"/>
</dbReference>
<accession>A0A0P1BB62</accession>
<protein>
    <recommendedName>
        <fullName evidence="4">RlpA-like double-psi beta-barrel domain</fullName>
    </recommendedName>
</protein>